<protein>
    <submittedName>
        <fullName evidence="2">Uncharacterized protein</fullName>
    </submittedName>
</protein>
<dbReference type="AlphaFoldDB" id="A0A3N4HUS5"/>
<feature type="compositionally biased region" description="Pro residues" evidence="1">
    <location>
        <begin position="56"/>
        <end position="65"/>
    </location>
</feature>
<proteinExistence type="predicted"/>
<gene>
    <name evidence="2" type="ORF">BJ508DRAFT_311877</name>
</gene>
<evidence type="ECO:0000313" key="3">
    <source>
        <dbReference type="Proteomes" id="UP000275078"/>
    </source>
</evidence>
<feature type="compositionally biased region" description="Polar residues" evidence="1">
    <location>
        <begin position="30"/>
        <end position="42"/>
    </location>
</feature>
<organism evidence="2 3">
    <name type="scientific">Ascobolus immersus RN42</name>
    <dbReference type="NCBI Taxonomy" id="1160509"/>
    <lineage>
        <taxon>Eukaryota</taxon>
        <taxon>Fungi</taxon>
        <taxon>Dikarya</taxon>
        <taxon>Ascomycota</taxon>
        <taxon>Pezizomycotina</taxon>
        <taxon>Pezizomycetes</taxon>
        <taxon>Pezizales</taxon>
        <taxon>Ascobolaceae</taxon>
        <taxon>Ascobolus</taxon>
    </lineage>
</organism>
<accession>A0A3N4HUS5</accession>
<reference evidence="2 3" key="1">
    <citation type="journal article" date="2018" name="Nat. Ecol. Evol.">
        <title>Pezizomycetes genomes reveal the molecular basis of ectomycorrhizal truffle lifestyle.</title>
        <authorList>
            <person name="Murat C."/>
            <person name="Payen T."/>
            <person name="Noel B."/>
            <person name="Kuo A."/>
            <person name="Morin E."/>
            <person name="Chen J."/>
            <person name="Kohler A."/>
            <person name="Krizsan K."/>
            <person name="Balestrini R."/>
            <person name="Da Silva C."/>
            <person name="Montanini B."/>
            <person name="Hainaut M."/>
            <person name="Levati E."/>
            <person name="Barry K.W."/>
            <person name="Belfiori B."/>
            <person name="Cichocki N."/>
            <person name="Clum A."/>
            <person name="Dockter R.B."/>
            <person name="Fauchery L."/>
            <person name="Guy J."/>
            <person name="Iotti M."/>
            <person name="Le Tacon F."/>
            <person name="Lindquist E.A."/>
            <person name="Lipzen A."/>
            <person name="Malagnac F."/>
            <person name="Mello A."/>
            <person name="Molinier V."/>
            <person name="Miyauchi S."/>
            <person name="Poulain J."/>
            <person name="Riccioni C."/>
            <person name="Rubini A."/>
            <person name="Sitrit Y."/>
            <person name="Splivallo R."/>
            <person name="Traeger S."/>
            <person name="Wang M."/>
            <person name="Zifcakova L."/>
            <person name="Wipf D."/>
            <person name="Zambonelli A."/>
            <person name="Paolocci F."/>
            <person name="Nowrousian M."/>
            <person name="Ottonello S."/>
            <person name="Baldrian P."/>
            <person name="Spatafora J.W."/>
            <person name="Henrissat B."/>
            <person name="Nagy L.G."/>
            <person name="Aury J.M."/>
            <person name="Wincker P."/>
            <person name="Grigoriev I.V."/>
            <person name="Bonfante P."/>
            <person name="Martin F.M."/>
        </authorList>
    </citation>
    <scope>NUCLEOTIDE SEQUENCE [LARGE SCALE GENOMIC DNA]</scope>
    <source>
        <strain evidence="2 3">RN42</strain>
    </source>
</reference>
<dbReference type="Proteomes" id="UP000275078">
    <property type="component" value="Unassembled WGS sequence"/>
</dbReference>
<dbReference type="EMBL" id="ML119761">
    <property type="protein sequence ID" value="RPA75590.1"/>
    <property type="molecule type" value="Genomic_DNA"/>
</dbReference>
<evidence type="ECO:0000313" key="2">
    <source>
        <dbReference type="EMBL" id="RPA75590.1"/>
    </source>
</evidence>
<sequence length="264" mass="29620">MAQAAESDEFDIRSKEWGVFLRYGLAEDSVASSDSMKAQPGSSRLGRSGVAQRRMAPPPLVRPPVLTPGPEQRSFAGLVHPFHDCISSPTHFISTLKGMVRSHIVGPDNFDPDPTGAIADRDAILKVDRVPELKLQQVHLLLFFKKSQSSREPNPGSNYEAYVLSFIYPYDLHPVEPTPEEVAFYNKEARKRRDTERCTLDSLWSAVKYRHEENVWEWGVPAFLPKPDRVGQVVDKTLWTSHGDVILRPGAGKGRGRDIRAYEG</sequence>
<keyword evidence="3" id="KW-1185">Reference proteome</keyword>
<feature type="region of interest" description="Disordered" evidence="1">
    <location>
        <begin position="29"/>
        <end position="65"/>
    </location>
</feature>
<evidence type="ECO:0000256" key="1">
    <source>
        <dbReference type="SAM" id="MobiDB-lite"/>
    </source>
</evidence>
<name>A0A3N4HUS5_ASCIM</name>